<sequence length="288" mass="32230">MKIRGRLAPYPLLAKTNDSYRKSSFDGIAELKASGKELRLEFRAVLRCTSLRNLVRAGLAGYALHVESPVTSYRRLFEFNDAPFHLTLAADEVRVSLQVTPFVVAKAAIEGYASDDFHEAYEGQVFSFARGHILAVDQTTEFLLQAHDERETLPSIVRVEPLGREAGEAALRVDCGSDYIVARLPQGMYDAYRRYAKGVYSATFLSCVVQPALTAALEKLQGALRAGEEPRTRWRRVLVHLLEEEKIDLAAKDAEPLAVAQRLLRDPLNRAVQELEDLAQREEVGAWN</sequence>
<protein>
    <submittedName>
        <fullName evidence="1">Uncharacterized protein</fullName>
    </submittedName>
</protein>
<name>F4EY32_SELS3</name>
<dbReference type="OrthoDB" id="2339732at2"/>
<dbReference type="EMBL" id="CP002637">
    <property type="protein sequence ID" value="AEB99239.1"/>
    <property type="molecule type" value="Genomic_DNA"/>
</dbReference>
<gene>
    <name evidence="1" type="ordered locus">Selsp_0262</name>
</gene>
<dbReference type="AlphaFoldDB" id="F4EY32"/>
<keyword evidence="2" id="KW-1185">Reference proteome</keyword>
<dbReference type="Proteomes" id="UP000011124">
    <property type="component" value="Chromosome"/>
</dbReference>
<reference evidence="1 2" key="1">
    <citation type="submission" date="2011-04" db="EMBL/GenBank/DDBJ databases">
        <title>The complete genome of Selenomonas sputigena DSM 20758.</title>
        <authorList>
            <consortium name="US DOE Joint Genome Institute (JGI-PGF)"/>
            <person name="Lucas S."/>
            <person name="Copeland A."/>
            <person name="Lapidus A."/>
            <person name="Bruce D."/>
            <person name="Goodwin L."/>
            <person name="Pitluck S."/>
            <person name="Peters L."/>
            <person name="Kyrpides N."/>
            <person name="Mavromatis K."/>
            <person name="Ivanova N."/>
            <person name="Ovchinnikova G."/>
            <person name="Teshima H."/>
            <person name="Detter J.C."/>
            <person name="Tapia R."/>
            <person name="Han C."/>
            <person name="Land M."/>
            <person name="Hauser L."/>
            <person name="Markowitz V."/>
            <person name="Cheng J.-F."/>
            <person name="Hugenholtz P."/>
            <person name="Woyke T."/>
            <person name="Wu D."/>
            <person name="Gronow S."/>
            <person name="Wellnitz S."/>
            <person name="Schneider S."/>
            <person name="Klenk H.-P."/>
            <person name="Eisen J.A."/>
        </authorList>
    </citation>
    <scope>NUCLEOTIDE SEQUENCE [LARGE SCALE GENOMIC DNA]</scope>
    <source>
        <strain evidence="2">ATCC 35185 / DSM 20758 / VPI D19B-28</strain>
    </source>
</reference>
<organism evidence="1 2">
    <name type="scientific">Selenomonas sputigena (strain ATCC 35185 / DSM 20758 / CCUG 44933 / VPI D19B-28)</name>
    <dbReference type="NCBI Taxonomy" id="546271"/>
    <lineage>
        <taxon>Bacteria</taxon>
        <taxon>Bacillati</taxon>
        <taxon>Bacillota</taxon>
        <taxon>Negativicutes</taxon>
        <taxon>Selenomonadales</taxon>
        <taxon>Selenomonadaceae</taxon>
        <taxon>Selenomonas</taxon>
    </lineage>
</organism>
<evidence type="ECO:0000313" key="2">
    <source>
        <dbReference type="Proteomes" id="UP000011124"/>
    </source>
</evidence>
<proteinExistence type="predicted"/>
<dbReference type="HOGENOM" id="CLU_082954_0_0_9"/>
<accession>F4EY32</accession>
<dbReference type="RefSeq" id="WP_013740537.1">
    <property type="nucleotide sequence ID" value="NC_015437.1"/>
</dbReference>
<evidence type="ECO:0000313" key="1">
    <source>
        <dbReference type="EMBL" id="AEB99239.1"/>
    </source>
</evidence>
<dbReference type="KEGG" id="ssg:Selsp_0262"/>